<evidence type="ECO:0000259" key="6">
    <source>
        <dbReference type="Pfam" id="PF04864"/>
    </source>
</evidence>
<dbReference type="InterPro" id="IPR015422">
    <property type="entry name" value="PyrdxlP-dep_Trfase_small"/>
</dbReference>
<dbReference type="InterPro" id="IPR006948">
    <property type="entry name" value="Alliinase_C"/>
</dbReference>
<feature type="transmembrane region" description="Helical" evidence="4">
    <location>
        <begin position="57"/>
        <end position="77"/>
    </location>
</feature>
<dbReference type="InterPro" id="IPR015421">
    <property type="entry name" value="PyrdxlP-dep_Trfase_major"/>
</dbReference>
<feature type="domain" description="Alliinase C-terminal" evidence="6">
    <location>
        <begin position="358"/>
        <end position="398"/>
    </location>
</feature>
<dbReference type="Pfam" id="PF04864">
    <property type="entry name" value="Alliinase_C"/>
    <property type="match status" value="2"/>
</dbReference>
<evidence type="ECO:0000313" key="8">
    <source>
        <dbReference type="Proteomes" id="UP000639772"/>
    </source>
</evidence>
<dbReference type="Proteomes" id="UP000639772">
    <property type="component" value="Unassembled WGS sequence"/>
</dbReference>
<dbReference type="SUPFAM" id="SSF53383">
    <property type="entry name" value="PLP-dependent transferases"/>
    <property type="match status" value="1"/>
</dbReference>
<comment type="caution">
    <text evidence="7">The sequence shown here is derived from an EMBL/GenBank/DDBJ whole genome shotgun (WGS) entry which is preliminary data.</text>
</comment>
<keyword evidence="3" id="KW-0663">Pyridoxal phosphate</keyword>
<dbReference type="Gene3D" id="3.40.640.10">
    <property type="entry name" value="Type I PLP-dependent aspartate aminotransferase-like (Major domain)"/>
    <property type="match status" value="1"/>
</dbReference>
<evidence type="ECO:0000313" key="7">
    <source>
        <dbReference type="EMBL" id="KAG0483109.1"/>
    </source>
</evidence>
<evidence type="ECO:0000256" key="4">
    <source>
        <dbReference type="SAM" id="Phobius"/>
    </source>
</evidence>
<dbReference type="Pfam" id="PF04863">
    <property type="entry name" value="EGF_alliinase"/>
    <property type="match status" value="1"/>
</dbReference>
<gene>
    <name evidence="7" type="ORF">HPP92_011193</name>
</gene>
<dbReference type="AlphaFoldDB" id="A0A835R2C6"/>
<feature type="domain" description="Alliinase C-terminal" evidence="6">
    <location>
        <begin position="156"/>
        <end position="325"/>
    </location>
</feature>
<feature type="domain" description="Alliinase EGF-like" evidence="5">
    <location>
        <begin position="88"/>
        <end position="116"/>
    </location>
</feature>
<name>A0A835R2C6_VANPL</name>
<keyword evidence="4" id="KW-1133">Transmembrane helix</keyword>
<dbReference type="InterPro" id="IPR037029">
    <property type="entry name" value="Alliinase_N_sf"/>
</dbReference>
<keyword evidence="4" id="KW-0812">Transmembrane</keyword>
<dbReference type="PANTHER" id="PTHR43795">
    <property type="entry name" value="BIFUNCTIONAL ASPARTATE AMINOTRANSFERASE AND GLUTAMATE/ASPARTATE-PREPHENATE AMINOTRANSFERASE-RELATED"/>
    <property type="match status" value="1"/>
</dbReference>
<dbReference type="InterPro" id="IPR006947">
    <property type="entry name" value="EGF_alliinase"/>
</dbReference>
<protein>
    <submittedName>
        <fullName evidence="7">Uncharacterized protein</fullName>
    </submittedName>
</protein>
<sequence>MDFIGSTAIVSQTRNVHHHHSCLIFTSNNIPQAFPVILVSKLRHIVTLGKSRVPKKLLLFAATSLLLNALFVCYFFVQPDGGRSEFGWFRWAAEEAEAVAAISCSGHGRAYVDGVPPMVGQFASATRVTPAWIAPCPSPIARLTPTALLAAERGGRAVVVSPWHRMSYQANGNFFISLGSSATSAYFDAVGNAVTRDRFVVFGAGSTQLINSAVHALSPDSGSNASSFIPSLVVATPPTTREYRWEGSTANWVNLGAPPGQSSLIRDFPNNPDGRLKQSVLGSSLVINDHAYYWPLYSAIPAPADEDLMIFTDSKVSGHAGSRFGSFIYPTPNRVSNAERHGRVKVVPIQELGSKRCSGQVTTYAWLKCEQEEDADCEAVLREAGIISRSGKVFEAEDTTLA</sequence>
<reference evidence="7 8" key="1">
    <citation type="journal article" date="2020" name="Nat. Food">
        <title>A phased Vanilla planifolia genome enables genetic improvement of flavour and production.</title>
        <authorList>
            <person name="Hasing T."/>
            <person name="Tang H."/>
            <person name="Brym M."/>
            <person name="Khazi F."/>
            <person name="Huang T."/>
            <person name="Chambers A.H."/>
        </authorList>
    </citation>
    <scope>NUCLEOTIDE SEQUENCE [LARGE SCALE GENOMIC DNA]</scope>
    <source>
        <tissue evidence="7">Leaf</tissue>
    </source>
</reference>
<dbReference type="EMBL" id="JADCNM010000005">
    <property type="protein sequence ID" value="KAG0483109.1"/>
    <property type="molecule type" value="Genomic_DNA"/>
</dbReference>
<organism evidence="7 8">
    <name type="scientific">Vanilla planifolia</name>
    <name type="common">Vanilla</name>
    <dbReference type="NCBI Taxonomy" id="51239"/>
    <lineage>
        <taxon>Eukaryota</taxon>
        <taxon>Viridiplantae</taxon>
        <taxon>Streptophyta</taxon>
        <taxon>Embryophyta</taxon>
        <taxon>Tracheophyta</taxon>
        <taxon>Spermatophyta</taxon>
        <taxon>Magnoliopsida</taxon>
        <taxon>Liliopsida</taxon>
        <taxon>Asparagales</taxon>
        <taxon>Orchidaceae</taxon>
        <taxon>Vanilloideae</taxon>
        <taxon>Vanilleae</taxon>
        <taxon>Vanilla</taxon>
    </lineage>
</organism>
<evidence type="ECO:0000256" key="3">
    <source>
        <dbReference type="ARBA" id="ARBA00022898"/>
    </source>
</evidence>
<dbReference type="OrthoDB" id="2020362at2759"/>
<evidence type="ECO:0000259" key="5">
    <source>
        <dbReference type="Pfam" id="PF04863"/>
    </source>
</evidence>
<keyword evidence="4" id="KW-0472">Membrane</keyword>
<evidence type="ECO:0000256" key="2">
    <source>
        <dbReference type="ARBA" id="ARBA00006312"/>
    </source>
</evidence>
<dbReference type="GO" id="GO:0006520">
    <property type="term" value="P:amino acid metabolic process"/>
    <property type="evidence" value="ECO:0007669"/>
    <property type="project" value="TreeGrafter"/>
</dbReference>
<evidence type="ECO:0000256" key="1">
    <source>
        <dbReference type="ARBA" id="ARBA00001933"/>
    </source>
</evidence>
<dbReference type="Gene3D" id="2.10.25.30">
    <property type="entry name" value="EGF-like, alliinase"/>
    <property type="match status" value="1"/>
</dbReference>
<comment type="similarity">
    <text evidence="2">Belongs to the alliinase family.</text>
</comment>
<dbReference type="Gene3D" id="3.90.1150.10">
    <property type="entry name" value="Aspartate Aminotransferase, domain 1"/>
    <property type="match status" value="1"/>
</dbReference>
<dbReference type="PANTHER" id="PTHR43795:SF20">
    <property type="entry name" value="TRYPTOPHAN AMINOTRANSFERASE-RELATED PROTEIN 3"/>
    <property type="match status" value="1"/>
</dbReference>
<accession>A0A835R2C6</accession>
<dbReference type="InterPro" id="IPR050478">
    <property type="entry name" value="Ethylene_sulfur-biosynth"/>
</dbReference>
<proteinExistence type="inferred from homology"/>
<dbReference type="GO" id="GO:0016846">
    <property type="term" value="F:carbon-sulfur lyase activity"/>
    <property type="evidence" value="ECO:0007669"/>
    <property type="project" value="InterPro"/>
</dbReference>
<dbReference type="InterPro" id="IPR015424">
    <property type="entry name" value="PyrdxlP-dep_Trfase"/>
</dbReference>
<dbReference type="GO" id="GO:0008483">
    <property type="term" value="F:transaminase activity"/>
    <property type="evidence" value="ECO:0007669"/>
    <property type="project" value="TreeGrafter"/>
</dbReference>
<comment type="cofactor">
    <cofactor evidence="1">
        <name>pyridoxal 5'-phosphate</name>
        <dbReference type="ChEBI" id="CHEBI:597326"/>
    </cofactor>
</comment>